<dbReference type="HOGENOM" id="CLU_007383_10_5_10"/>
<reference evidence="2 3" key="1">
    <citation type="journal article" date="2010" name="Stand. Genomic Sci.">
        <title>Complete genome sequence of Spirosoma linguale type strain (1).</title>
        <authorList>
            <person name="Lail K."/>
            <person name="Sikorski J."/>
            <person name="Saunders E."/>
            <person name="Lapidus A."/>
            <person name="Glavina Del Rio T."/>
            <person name="Copeland A."/>
            <person name="Tice H."/>
            <person name="Cheng J.-F."/>
            <person name="Lucas S."/>
            <person name="Nolan M."/>
            <person name="Bruce D."/>
            <person name="Goodwin L."/>
            <person name="Pitluck S."/>
            <person name="Ivanova N."/>
            <person name="Mavromatis K."/>
            <person name="Ovchinnikova G."/>
            <person name="Pati A."/>
            <person name="Chen A."/>
            <person name="Palaniappan K."/>
            <person name="Land M."/>
            <person name="Hauser L."/>
            <person name="Chang Y.-J."/>
            <person name="Jeffries C.D."/>
            <person name="Chain P."/>
            <person name="Brettin T."/>
            <person name="Detter J.C."/>
            <person name="Schuetze A."/>
            <person name="Rohde M."/>
            <person name="Tindall B.J."/>
            <person name="Goeker M."/>
            <person name="Bristow J."/>
            <person name="Eisen J.A."/>
            <person name="Markowitz V."/>
            <person name="Hugenholtz P."/>
            <person name="Kyrpides N.C."/>
            <person name="Klenk H.-P."/>
            <person name="Chen F."/>
        </authorList>
    </citation>
    <scope>NUCLEOTIDE SEQUENCE [LARGE SCALE GENOMIC DNA]</scope>
    <source>
        <strain evidence="3">ATCC 33905 / DSM 74 / LMG 10896 / Claus 1</strain>
    </source>
</reference>
<evidence type="ECO:0000259" key="1">
    <source>
        <dbReference type="Pfam" id="PF13460"/>
    </source>
</evidence>
<sequence>MNIVITGSLGHISQPLTKQLLQQDHSVTVISSNTDRQAAIEALSAKAAIGSVDNADFLANAFAGADLVYCMIPPAYFTDPSIEPIAFYRSTASAYAQAIRQAEVKRAIHLSSFGADLDNGTGLILGSHHAETILNDLSDVAITHIRPTSFYYNLFGFIDQIKHTGRMAANYGADDVIPMVSPSDIARDIAEEIALPAQHRKVRYVSSDEPTGNEVAACLGAAIGQADLQWELISGEEMLGGLLATGIPLHLATGMVELYGAIHSGRLQADYLRNKPALRSVKVKDFANDFALAYGQS</sequence>
<dbReference type="RefSeq" id="WP_012928322.1">
    <property type="nucleotide sequence ID" value="NC_013730.1"/>
</dbReference>
<dbReference type="PANTHER" id="PTHR43162:SF1">
    <property type="entry name" value="PRESTALK A DIFFERENTIATION PROTEIN A"/>
    <property type="match status" value="1"/>
</dbReference>
<dbReference type="PANTHER" id="PTHR43162">
    <property type="match status" value="1"/>
</dbReference>
<dbReference type="InterPro" id="IPR016040">
    <property type="entry name" value="NAD(P)-bd_dom"/>
</dbReference>
<dbReference type="EMBL" id="CP001769">
    <property type="protein sequence ID" value="ADB39809.1"/>
    <property type="molecule type" value="Genomic_DNA"/>
</dbReference>
<proteinExistence type="predicted"/>
<evidence type="ECO:0000313" key="3">
    <source>
        <dbReference type="Proteomes" id="UP000002028"/>
    </source>
</evidence>
<protein>
    <submittedName>
        <fullName evidence="2">NmrA family protein</fullName>
    </submittedName>
</protein>
<gene>
    <name evidence="2" type="ordered locus">Slin_3817</name>
</gene>
<dbReference type="AlphaFoldDB" id="D2QC74"/>
<dbReference type="Gene3D" id="3.40.50.720">
    <property type="entry name" value="NAD(P)-binding Rossmann-like Domain"/>
    <property type="match status" value="1"/>
</dbReference>
<dbReference type="KEGG" id="sli:Slin_3817"/>
<accession>D2QC74</accession>
<organism evidence="2 3">
    <name type="scientific">Spirosoma linguale (strain ATCC 33905 / DSM 74 / LMG 10896 / Claus 1)</name>
    <dbReference type="NCBI Taxonomy" id="504472"/>
    <lineage>
        <taxon>Bacteria</taxon>
        <taxon>Pseudomonadati</taxon>
        <taxon>Bacteroidota</taxon>
        <taxon>Cytophagia</taxon>
        <taxon>Cytophagales</taxon>
        <taxon>Cytophagaceae</taxon>
        <taxon>Spirosoma</taxon>
    </lineage>
</organism>
<dbReference type="eggNOG" id="COG0702">
    <property type="taxonomic scope" value="Bacteria"/>
</dbReference>
<evidence type="ECO:0000313" key="2">
    <source>
        <dbReference type="EMBL" id="ADB39809.1"/>
    </source>
</evidence>
<dbReference type="STRING" id="504472.Slin_3817"/>
<dbReference type="Pfam" id="PF13460">
    <property type="entry name" value="NAD_binding_10"/>
    <property type="match status" value="1"/>
</dbReference>
<name>D2QC74_SPILD</name>
<dbReference type="Gene3D" id="3.90.25.10">
    <property type="entry name" value="UDP-galactose 4-epimerase, domain 1"/>
    <property type="match status" value="1"/>
</dbReference>
<feature type="domain" description="NAD(P)-binding" evidence="1">
    <location>
        <begin position="7"/>
        <end position="150"/>
    </location>
</feature>
<dbReference type="InterPro" id="IPR036291">
    <property type="entry name" value="NAD(P)-bd_dom_sf"/>
</dbReference>
<keyword evidence="3" id="KW-1185">Reference proteome</keyword>
<dbReference type="InterPro" id="IPR051604">
    <property type="entry name" value="Ergot_Alk_Oxidoreductase"/>
</dbReference>
<dbReference type="Proteomes" id="UP000002028">
    <property type="component" value="Chromosome"/>
</dbReference>
<dbReference type="SUPFAM" id="SSF51735">
    <property type="entry name" value="NAD(P)-binding Rossmann-fold domains"/>
    <property type="match status" value="1"/>
</dbReference>